<evidence type="ECO:0000313" key="2">
    <source>
        <dbReference type="EMBL" id="SHF27244.1"/>
    </source>
</evidence>
<name>A0A1M5AAR2_9FIRM</name>
<keyword evidence="1" id="KW-1133">Transmembrane helix</keyword>
<organism evidence="2 3">
    <name type="scientific">Desulfofundulus australicus DSM 11792</name>
    <dbReference type="NCBI Taxonomy" id="1121425"/>
    <lineage>
        <taxon>Bacteria</taxon>
        <taxon>Bacillati</taxon>
        <taxon>Bacillota</taxon>
        <taxon>Clostridia</taxon>
        <taxon>Eubacteriales</taxon>
        <taxon>Peptococcaceae</taxon>
        <taxon>Desulfofundulus</taxon>
    </lineage>
</organism>
<evidence type="ECO:0000313" key="3">
    <source>
        <dbReference type="Proteomes" id="UP000184196"/>
    </source>
</evidence>
<feature type="transmembrane region" description="Helical" evidence="1">
    <location>
        <begin position="42"/>
        <end position="60"/>
    </location>
</feature>
<dbReference type="AlphaFoldDB" id="A0A1M5AAR2"/>
<dbReference type="RefSeq" id="WP_073165421.1">
    <property type="nucleotide sequence ID" value="NZ_FQUW01000020.1"/>
</dbReference>
<evidence type="ECO:0000256" key="1">
    <source>
        <dbReference type="SAM" id="Phobius"/>
    </source>
</evidence>
<dbReference type="Proteomes" id="UP000184196">
    <property type="component" value="Unassembled WGS sequence"/>
</dbReference>
<keyword evidence="1" id="KW-0472">Membrane</keyword>
<proteinExistence type="predicted"/>
<gene>
    <name evidence="2" type="ORF">SAMN02745218_01850</name>
</gene>
<keyword evidence="1" id="KW-0812">Transmembrane</keyword>
<dbReference type="EMBL" id="FQUW01000020">
    <property type="protein sequence ID" value="SHF27244.1"/>
    <property type="molecule type" value="Genomic_DNA"/>
</dbReference>
<reference evidence="3" key="1">
    <citation type="submission" date="2016-11" db="EMBL/GenBank/DDBJ databases">
        <authorList>
            <person name="Varghese N."/>
            <person name="Submissions S."/>
        </authorList>
    </citation>
    <scope>NUCLEOTIDE SEQUENCE [LARGE SCALE GENOMIC DNA]</scope>
    <source>
        <strain evidence="3">DSM 11792</strain>
    </source>
</reference>
<sequence>MDPPSDVDGGFFIGRGKPGGRAYELEVEKKAQVSARPQGRSFVAILGALGLLALFIKGYFTVRA</sequence>
<accession>A0A1M5AAR2</accession>
<protein>
    <submittedName>
        <fullName evidence="2">Cobaltochelatase CobN</fullName>
    </submittedName>
</protein>
<keyword evidence="3" id="KW-1185">Reference proteome</keyword>